<protein>
    <recommendedName>
        <fullName evidence="8">Holo-[acyl-carrier-protein] synthase</fullName>
        <shortName evidence="8">Holo-ACP synthase</shortName>
        <ecNumber evidence="8">2.7.8.7</ecNumber>
    </recommendedName>
    <alternativeName>
        <fullName evidence="8">4'-phosphopantetheinyl transferase AcpS</fullName>
    </alternativeName>
</protein>
<dbReference type="InterPro" id="IPR008278">
    <property type="entry name" value="4-PPantetheinyl_Trfase_dom"/>
</dbReference>
<evidence type="ECO:0000313" key="11">
    <source>
        <dbReference type="Proteomes" id="UP000194003"/>
    </source>
</evidence>
<sequence>MILGIGVDMLEIARLEQAVQRHGERFLARLFTPAERAVCAQRARGAMACYAKRFAAKEALVKALGSGFRDGLWFTDIEVLNDAQGKPVTQLSGPTLARLQALSQGAGRGETRIHLSLSDERRYAIAQVVIEAA</sequence>
<dbReference type="NCBIfam" id="TIGR00556">
    <property type="entry name" value="pantethn_trn"/>
    <property type="match status" value="1"/>
</dbReference>
<evidence type="ECO:0000256" key="7">
    <source>
        <dbReference type="ARBA" id="ARBA00023160"/>
    </source>
</evidence>
<evidence type="ECO:0000313" key="10">
    <source>
        <dbReference type="EMBL" id="OSM05233.1"/>
    </source>
</evidence>
<evidence type="ECO:0000256" key="6">
    <source>
        <dbReference type="ARBA" id="ARBA00023098"/>
    </source>
</evidence>
<proteinExistence type="inferred from homology"/>
<keyword evidence="7 8" id="KW-0275">Fatty acid biosynthesis</keyword>
<evidence type="ECO:0000259" key="9">
    <source>
        <dbReference type="Pfam" id="PF01648"/>
    </source>
</evidence>
<comment type="function">
    <text evidence="8">Transfers the 4'-phosphopantetheine moiety from coenzyme A to a Ser of acyl-carrier-protein.</text>
</comment>
<dbReference type="HAMAP" id="MF_00101">
    <property type="entry name" value="AcpS"/>
    <property type="match status" value="1"/>
</dbReference>
<dbReference type="OrthoDB" id="517356at2"/>
<accession>A0A1Y2K6R1</accession>
<dbReference type="Gene3D" id="3.90.470.20">
    <property type="entry name" value="4'-phosphopantetheinyl transferase domain"/>
    <property type="match status" value="1"/>
</dbReference>
<dbReference type="EMBL" id="LVJN01000018">
    <property type="protein sequence ID" value="OSM05233.1"/>
    <property type="molecule type" value="Genomic_DNA"/>
</dbReference>
<dbReference type="NCBIfam" id="TIGR00516">
    <property type="entry name" value="acpS"/>
    <property type="match status" value="1"/>
</dbReference>
<dbReference type="AlphaFoldDB" id="A0A1Y2K6R1"/>
<reference evidence="10 11" key="1">
    <citation type="journal article" date="2016" name="BMC Genomics">
        <title>Combined genomic and structural analyses of a cultured magnetotactic bacterium reveals its niche adaptation to a dynamic environment.</title>
        <authorList>
            <person name="Araujo A.C."/>
            <person name="Morillo V."/>
            <person name="Cypriano J."/>
            <person name="Teixeira L.C."/>
            <person name="Leao P."/>
            <person name="Lyra S."/>
            <person name="Almeida L.G."/>
            <person name="Bazylinski D.A."/>
            <person name="Vasconcellos A.T."/>
            <person name="Abreu F."/>
            <person name="Lins U."/>
        </authorList>
    </citation>
    <scope>NUCLEOTIDE SEQUENCE [LARGE SCALE GENOMIC DNA]</scope>
    <source>
        <strain evidence="10 11">IT-1</strain>
    </source>
</reference>
<keyword evidence="6 8" id="KW-0443">Lipid metabolism</keyword>
<keyword evidence="2 8" id="KW-0808">Transferase</keyword>
<dbReference type="InterPro" id="IPR002582">
    <property type="entry name" value="ACPS"/>
</dbReference>
<keyword evidence="8" id="KW-0963">Cytoplasm</keyword>
<dbReference type="GO" id="GO:0006633">
    <property type="term" value="P:fatty acid biosynthetic process"/>
    <property type="evidence" value="ECO:0007669"/>
    <property type="project" value="UniProtKB-UniRule"/>
</dbReference>
<feature type="binding site" evidence="8">
    <location>
        <position position="58"/>
    </location>
    <ligand>
        <name>Mg(2+)</name>
        <dbReference type="ChEBI" id="CHEBI:18420"/>
    </ligand>
</feature>
<gene>
    <name evidence="8 10" type="primary">acpS</name>
    <name evidence="10" type="ORF">MAIT1_03398</name>
</gene>
<keyword evidence="11" id="KW-1185">Reference proteome</keyword>
<dbReference type="GO" id="GO:0005737">
    <property type="term" value="C:cytoplasm"/>
    <property type="evidence" value="ECO:0007669"/>
    <property type="project" value="UniProtKB-SubCell"/>
</dbReference>
<dbReference type="Proteomes" id="UP000194003">
    <property type="component" value="Unassembled WGS sequence"/>
</dbReference>
<comment type="caution">
    <text evidence="10">The sequence shown here is derived from an EMBL/GenBank/DDBJ whole genome shotgun (WGS) entry which is preliminary data.</text>
</comment>
<comment type="catalytic activity">
    <reaction evidence="8">
        <text>apo-[ACP] + CoA = holo-[ACP] + adenosine 3',5'-bisphosphate + H(+)</text>
        <dbReference type="Rhea" id="RHEA:12068"/>
        <dbReference type="Rhea" id="RHEA-COMP:9685"/>
        <dbReference type="Rhea" id="RHEA-COMP:9690"/>
        <dbReference type="ChEBI" id="CHEBI:15378"/>
        <dbReference type="ChEBI" id="CHEBI:29999"/>
        <dbReference type="ChEBI" id="CHEBI:57287"/>
        <dbReference type="ChEBI" id="CHEBI:58343"/>
        <dbReference type="ChEBI" id="CHEBI:64479"/>
        <dbReference type="EC" id="2.7.8.7"/>
    </reaction>
</comment>
<dbReference type="InterPro" id="IPR004568">
    <property type="entry name" value="Ppantetheine-prot_Trfase_dom"/>
</dbReference>
<keyword evidence="5 8" id="KW-0460">Magnesium</keyword>
<dbReference type="STRING" id="1434232.MAIT1_03398"/>
<organism evidence="10 11">
    <name type="scientific">Magnetofaba australis IT-1</name>
    <dbReference type="NCBI Taxonomy" id="1434232"/>
    <lineage>
        <taxon>Bacteria</taxon>
        <taxon>Pseudomonadati</taxon>
        <taxon>Pseudomonadota</taxon>
        <taxon>Magnetococcia</taxon>
        <taxon>Magnetococcales</taxon>
        <taxon>Magnetococcaceae</taxon>
        <taxon>Magnetofaba</taxon>
    </lineage>
</organism>
<dbReference type="InterPro" id="IPR037143">
    <property type="entry name" value="4-PPantetheinyl_Trfase_dom_sf"/>
</dbReference>
<feature type="domain" description="4'-phosphopantetheinyl transferase" evidence="9">
    <location>
        <begin position="4"/>
        <end position="97"/>
    </location>
</feature>
<dbReference type="EC" id="2.7.8.7" evidence="8"/>
<feature type="binding site" evidence="8">
    <location>
        <position position="8"/>
    </location>
    <ligand>
        <name>Mg(2+)</name>
        <dbReference type="ChEBI" id="CHEBI:18420"/>
    </ligand>
</feature>
<evidence type="ECO:0000256" key="4">
    <source>
        <dbReference type="ARBA" id="ARBA00022832"/>
    </source>
</evidence>
<comment type="subcellular location">
    <subcellularLocation>
        <location evidence="8">Cytoplasm</location>
    </subcellularLocation>
</comment>
<comment type="similarity">
    <text evidence="8">Belongs to the P-Pant transferase superfamily. AcpS family.</text>
</comment>
<dbReference type="GO" id="GO:0000287">
    <property type="term" value="F:magnesium ion binding"/>
    <property type="evidence" value="ECO:0007669"/>
    <property type="project" value="UniProtKB-UniRule"/>
</dbReference>
<evidence type="ECO:0000256" key="1">
    <source>
        <dbReference type="ARBA" id="ARBA00022516"/>
    </source>
</evidence>
<dbReference type="SUPFAM" id="SSF56214">
    <property type="entry name" value="4'-phosphopantetheinyl transferase"/>
    <property type="match status" value="1"/>
</dbReference>
<name>A0A1Y2K6R1_9PROT</name>
<keyword evidence="1 8" id="KW-0444">Lipid biosynthesis</keyword>
<evidence type="ECO:0000256" key="5">
    <source>
        <dbReference type="ARBA" id="ARBA00022842"/>
    </source>
</evidence>
<keyword evidence="3 8" id="KW-0479">Metal-binding</keyword>
<keyword evidence="4 8" id="KW-0276">Fatty acid metabolism</keyword>
<evidence type="ECO:0000256" key="3">
    <source>
        <dbReference type="ARBA" id="ARBA00022723"/>
    </source>
</evidence>
<dbReference type="Pfam" id="PF01648">
    <property type="entry name" value="ACPS"/>
    <property type="match status" value="1"/>
</dbReference>
<comment type="cofactor">
    <cofactor evidence="8">
        <name>Mg(2+)</name>
        <dbReference type="ChEBI" id="CHEBI:18420"/>
    </cofactor>
</comment>
<evidence type="ECO:0000256" key="8">
    <source>
        <dbReference type="HAMAP-Rule" id="MF_00101"/>
    </source>
</evidence>
<dbReference type="RefSeq" id="WP_085441857.1">
    <property type="nucleotide sequence ID" value="NZ_LVJN01000018.1"/>
</dbReference>
<evidence type="ECO:0000256" key="2">
    <source>
        <dbReference type="ARBA" id="ARBA00022679"/>
    </source>
</evidence>
<dbReference type="GO" id="GO:0008897">
    <property type="term" value="F:holo-[acyl-carrier-protein] synthase activity"/>
    <property type="evidence" value="ECO:0007669"/>
    <property type="project" value="UniProtKB-UniRule"/>
</dbReference>